<keyword evidence="9" id="KW-1185">Reference proteome</keyword>
<dbReference type="InterPro" id="IPR035386">
    <property type="entry name" value="Arm-DNA-bind_5"/>
</dbReference>
<dbReference type="Pfam" id="PF13102">
    <property type="entry name" value="Phage_int_SAM_5"/>
    <property type="match status" value="1"/>
</dbReference>
<evidence type="ECO:0000256" key="5">
    <source>
        <dbReference type="PROSITE-ProRule" id="PRU01248"/>
    </source>
</evidence>
<dbReference type="Proteomes" id="UP000198901">
    <property type="component" value="Unassembled WGS sequence"/>
</dbReference>
<dbReference type="PROSITE" id="PS51900">
    <property type="entry name" value="CB"/>
    <property type="match status" value="1"/>
</dbReference>
<dbReference type="STRING" id="563176.SAMN04488090_4776"/>
<dbReference type="Gene3D" id="1.10.443.10">
    <property type="entry name" value="Intergrase catalytic core"/>
    <property type="match status" value="1"/>
</dbReference>
<evidence type="ECO:0000259" key="6">
    <source>
        <dbReference type="PROSITE" id="PS51898"/>
    </source>
</evidence>
<evidence type="ECO:0000256" key="2">
    <source>
        <dbReference type="ARBA" id="ARBA00022908"/>
    </source>
</evidence>
<protein>
    <submittedName>
        <fullName evidence="8">Site-specific recombinase XerD</fullName>
    </submittedName>
</protein>
<evidence type="ECO:0000259" key="7">
    <source>
        <dbReference type="PROSITE" id="PS51900"/>
    </source>
</evidence>
<sequence>MATVKVVLRKKANKDGLFPLALRITKDRKTSFIHLGHNLREDEWNAAVQRVKSSHPNSKRLNNFILKKKAEASDKSIEAETQNDDVSVKAIKRKVKPVTGATFVPQAQLYLDRLREAGNFNVYATEKCRLKIFKDFAGGHDIAFSDITVGLLEKFRRYLKAERKIRDRTVMNYLILVRAVFNQAIKEGVLDKKYYPFGGDDKINIKLPESSKIGVSLEDVVKLETVVLSNPTHDHARNLWLISFYFAGMRISDVLRLRWSDFQNERLHYTMGKNNKVGSLKVPEKAQLILKKYEPLKAAPDDLVFPNLKGLDFKNTFEIKRKIAYAVNRCNKVLQEYITPIAQIQGKLTTHLARHTFATLAGDKVPLQMLQKLYRHSDVRTTIGYQSAFTYKDPDEALEAVIGST</sequence>
<evidence type="ECO:0000256" key="3">
    <source>
        <dbReference type="ARBA" id="ARBA00023125"/>
    </source>
</evidence>
<dbReference type="InterPro" id="IPR002104">
    <property type="entry name" value="Integrase_catalytic"/>
</dbReference>
<gene>
    <name evidence="8" type="ORF">SAMN04488090_4776</name>
</gene>
<dbReference type="PROSITE" id="PS51898">
    <property type="entry name" value="TYR_RECOMBINASE"/>
    <property type="match status" value="1"/>
</dbReference>
<keyword evidence="2" id="KW-0229">DNA integration</keyword>
<accession>A0A1G9Y152</accession>
<proteinExistence type="inferred from homology"/>
<feature type="domain" description="Tyr recombinase" evidence="6">
    <location>
        <begin position="210"/>
        <end position="399"/>
    </location>
</feature>
<dbReference type="EMBL" id="FNGS01000012">
    <property type="protein sequence ID" value="SDN02809.1"/>
    <property type="molecule type" value="Genomic_DNA"/>
</dbReference>
<evidence type="ECO:0000256" key="4">
    <source>
        <dbReference type="ARBA" id="ARBA00023172"/>
    </source>
</evidence>
<dbReference type="InterPro" id="IPR011010">
    <property type="entry name" value="DNA_brk_join_enz"/>
</dbReference>
<keyword evidence="3 5" id="KW-0238">DNA-binding</keyword>
<dbReference type="InterPro" id="IPR013762">
    <property type="entry name" value="Integrase-like_cat_sf"/>
</dbReference>
<feature type="domain" description="Core-binding (CB)" evidence="7">
    <location>
        <begin position="101"/>
        <end position="185"/>
    </location>
</feature>
<evidence type="ECO:0000313" key="8">
    <source>
        <dbReference type="EMBL" id="SDN02809.1"/>
    </source>
</evidence>
<dbReference type="RefSeq" id="WP_093208699.1">
    <property type="nucleotide sequence ID" value="NZ_FNGS01000012.1"/>
</dbReference>
<dbReference type="InterPro" id="IPR025269">
    <property type="entry name" value="SAM-like_dom"/>
</dbReference>
<dbReference type="GO" id="GO:0006310">
    <property type="term" value="P:DNA recombination"/>
    <property type="evidence" value="ECO:0007669"/>
    <property type="project" value="UniProtKB-KW"/>
</dbReference>
<dbReference type="PANTHER" id="PTHR30349:SF64">
    <property type="entry name" value="PROPHAGE INTEGRASE INTD-RELATED"/>
    <property type="match status" value="1"/>
</dbReference>
<dbReference type="Gene3D" id="1.10.150.130">
    <property type="match status" value="1"/>
</dbReference>
<dbReference type="Pfam" id="PF00589">
    <property type="entry name" value="Phage_integrase"/>
    <property type="match status" value="1"/>
</dbReference>
<dbReference type="Pfam" id="PF17293">
    <property type="entry name" value="Arm-DNA-bind_5"/>
    <property type="match status" value="1"/>
</dbReference>
<reference evidence="8 9" key="1">
    <citation type="submission" date="2016-10" db="EMBL/GenBank/DDBJ databases">
        <authorList>
            <person name="de Groot N.N."/>
        </authorList>
    </citation>
    <scope>NUCLEOTIDE SEQUENCE [LARGE SCALE GENOMIC DNA]</scope>
    <source>
        <strain evidence="8 9">DSM 21668</strain>
    </source>
</reference>
<dbReference type="InterPro" id="IPR050090">
    <property type="entry name" value="Tyrosine_recombinase_XerCD"/>
</dbReference>
<dbReference type="OrthoDB" id="1094492at2"/>
<name>A0A1G9Y152_9BACT</name>
<dbReference type="PANTHER" id="PTHR30349">
    <property type="entry name" value="PHAGE INTEGRASE-RELATED"/>
    <property type="match status" value="1"/>
</dbReference>
<dbReference type="AlphaFoldDB" id="A0A1G9Y152"/>
<evidence type="ECO:0000313" key="9">
    <source>
        <dbReference type="Proteomes" id="UP000198901"/>
    </source>
</evidence>
<keyword evidence="4" id="KW-0233">DNA recombination</keyword>
<dbReference type="InterPro" id="IPR044068">
    <property type="entry name" value="CB"/>
</dbReference>
<organism evidence="8 9">
    <name type="scientific">Siphonobacter aquaeclarae</name>
    <dbReference type="NCBI Taxonomy" id="563176"/>
    <lineage>
        <taxon>Bacteria</taxon>
        <taxon>Pseudomonadati</taxon>
        <taxon>Bacteroidota</taxon>
        <taxon>Cytophagia</taxon>
        <taxon>Cytophagales</taxon>
        <taxon>Cytophagaceae</taxon>
        <taxon>Siphonobacter</taxon>
    </lineage>
</organism>
<comment type="similarity">
    <text evidence="1">Belongs to the 'phage' integrase family.</text>
</comment>
<evidence type="ECO:0000256" key="1">
    <source>
        <dbReference type="ARBA" id="ARBA00008857"/>
    </source>
</evidence>
<dbReference type="GO" id="GO:0015074">
    <property type="term" value="P:DNA integration"/>
    <property type="evidence" value="ECO:0007669"/>
    <property type="project" value="UniProtKB-KW"/>
</dbReference>
<dbReference type="GO" id="GO:0003677">
    <property type="term" value="F:DNA binding"/>
    <property type="evidence" value="ECO:0007669"/>
    <property type="project" value="UniProtKB-UniRule"/>
</dbReference>
<dbReference type="InterPro" id="IPR010998">
    <property type="entry name" value="Integrase_recombinase_N"/>
</dbReference>
<dbReference type="SUPFAM" id="SSF56349">
    <property type="entry name" value="DNA breaking-rejoining enzymes"/>
    <property type="match status" value="1"/>
</dbReference>